<sequence length="311" mass="34508">MWDKKEDAPERFKTQDRLELTGDFKNLTPKELSIREEPDEIQLPPKLMTIVRALEILTGREIDLSFAKSIKPQEPSSNKDGVQEGERELLGWGIDYQYQKTEIKKEQLAFSVSGSVKSADGKSIDFSLAFNIKSEISLHESLSFKAGDAVIDPLVINFGTDVVSISDIKHNFDLDLDGKSDEFSFVGSGSGFLALDKNSDGIINDGSELFGPKSGNGFNELRAYDSDRNGWIDESDEAFSKLLIWSKDENGVESLYSLKEKNIGALYLGSVKTDFEFIGADAKTTAHLRESSIYLREDGGIGILQELDLVV</sequence>
<dbReference type="PANTHER" id="PTHR39431:SF1">
    <property type="entry name" value="FRPA_C-RELATED PROTEIN"/>
    <property type="match status" value="1"/>
</dbReference>
<dbReference type="STRING" id="1172190.M947_06270"/>
<dbReference type="Proteomes" id="UP000015520">
    <property type="component" value="Unassembled WGS sequence"/>
</dbReference>
<proteinExistence type="predicted"/>
<dbReference type="PATRIC" id="fig|1172190.3.peg.1217"/>
<gene>
    <name evidence="1" type="ORF">M947_06270</name>
</gene>
<dbReference type="eggNOG" id="COG2931">
    <property type="taxonomic scope" value="Bacteria"/>
</dbReference>
<evidence type="ECO:0008006" key="3">
    <source>
        <dbReference type="Google" id="ProtNLM"/>
    </source>
</evidence>
<reference evidence="1 2" key="1">
    <citation type="submission" date="2013-07" db="EMBL/GenBank/DDBJ databases">
        <title>Sulfurimonas hongkongensis AST-10 Genome Sequencing.</title>
        <authorList>
            <person name="Cai L."/>
            <person name="Zhang T."/>
        </authorList>
    </citation>
    <scope>NUCLEOTIDE SEQUENCE [LARGE SCALE GENOMIC DNA]</scope>
    <source>
        <strain evidence="1 2">AST-10</strain>
    </source>
</reference>
<name>T0JEZ5_9BACT</name>
<keyword evidence="2" id="KW-1185">Reference proteome</keyword>
<comment type="caution">
    <text evidence="1">The sequence shown here is derived from an EMBL/GenBank/DDBJ whole genome shotgun (WGS) entry which is preliminary data.</text>
</comment>
<protein>
    <recommendedName>
        <fullName evidence="3">VCBS repeat-containing protein</fullName>
    </recommendedName>
</protein>
<dbReference type="AlphaFoldDB" id="T0JEZ5"/>
<evidence type="ECO:0000313" key="1">
    <source>
        <dbReference type="EMBL" id="EQB39595.1"/>
    </source>
</evidence>
<dbReference type="PANTHER" id="PTHR39431">
    <property type="entry name" value="FRPA/C-RELATED PROTEIN"/>
    <property type="match status" value="1"/>
</dbReference>
<dbReference type="EMBL" id="AUPZ01000007">
    <property type="protein sequence ID" value="EQB39595.1"/>
    <property type="molecule type" value="Genomic_DNA"/>
</dbReference>
<accession>T0JEZ5</accession>
<organism evidence="1 2">
    <name type="scientific">Sulfurimonas hongkongensis</name>
    <dbReference type="NCBI Taxonomy" id="1172190"/>
    <lineage>
        <taxon>Bacteria</taxon>
        <taxon>Pseudomonadati</taxon>
        <taxon>Campylobacterota</taxon>
        <taxon>Epsilonproteobacteria</taxon>
        <taxon>Campylobacterales</taxon>
        <taxon>Sulfurimonadaceae</taxon>
        <taxon>Sulfurimonas</taxon>
    </lineage>
</organism>
<evidence type="ECO:0000313" key="2">
    <source>
        <dbReference type="Proteomes" id="UP000015520"/>
    </source>
</evidence>